<feature type="domain" description="OmpR/PhoB-type" evidence="3">
    <location>
        <begin position="196"/>
        <end position="293"/>
    </location>
</feature>
<protein>
    <recommendedName>
        <fullName evidence="3">OmpR/PhoB-type domain-containing protein</fullName>
    </recommendedName>
</protein>
<accession>A0A1P9X0E8</accession>
<dbReference type="GO" id="GO:0003677">
    <property type="term" value="F:DNA binding"/>
    <property type="evidence" value="ECO:0007669"/>
    <property type="project" value="UniProtKB-UniRule"/>
</dbReference>
<dbReference type="InterPro" id="IPR036388">
    <property type="entry name" value="WH-like_DNA-bd_sf"/>
</dbReference>
<evidence type="ECO:0000313" key="4">
    <source>
        <dbReference type="EMBL" id="AQG81055.1"/>
    </source>
</evidence>
<dbReference type="Proteomes" id="UP000187941">
    <property type="component" value="Chromosome"/>
</dbReference>
<dbReference type="GO" id="GO:0000160">
    <property type="term" value="P:phosphorelay signal transduction system"/>
    <property type="evidence" value="ECO:0007669"/>
    <property type="project" value="InterPro"/>
</dbReference>
<dbReference type="Gene3D" id="1.10.10.10">
    <property type="entry name" value="Winged helix-like DNA-binding domain superfamily/Winged helix DNA-binding domain"/>
    <property type="match status" value="1"/>
</dbReference>
<dbReference type="STRING" id="1178516.AWR27_18050"/>
<dbReference type="CDD" id="cd00383">
    <property type="entry name" value="trans_reg_C"/>
    <property type="match status" value="1"/>
</dbReference>
<dbReference type="PROSITE" id="PS51755">
    <property type="entry name" value="OMPR_PHOB"/>
    <property type="match status" value="1"/>
</dbReference>
<reference evidence="4 5" key="1">
    <citation type="submission" date="2016-01" db="EMBL/GenBank/DDBJ databases">
        <authorList>
            <person name="Oliw E.H."/>
        </authorList>
    </citation>
    <scope>NUCLEOTIDE SEQUENCE [LARGE SCALE GENOMIC DNA]</scope>
    <source>
        <strain evidence="4 5">DY10</strain>
    </source>
</reference>
<proteinExistence type="predicted"/>
<dbReference type="Pfam" id="PF00486">
    <property type="entry name" value="Trans_reg_C"/>
    <property type="match status" value="1"/>
</dbReference>
<keyword evidence="5" id="KW-1185">Reference proteome</keyword>
<evidence type="ECO:0000256" key="2">
    <source>
        <dbReference type="PROSITE-ProRule" id="PRU01091"/>
    </source>
</evidence>
<organism evidence="4 5">
    <name type="scientific">Spirosoma montaniterrae</name>
    <dbReference type="NCBI Taxonomy" id="1178516"/>
    <lineage>
        <taxon>Bacteria</taxon>
        <taxon>Pseudomonadati</taxon>
        <taxon>Bacteroidota</taxon>
        <taxon>Cytophagia</taxon>
        <taxon>Cytophagales</taxon>
        <taxon>Cytophagaceae</taxon>
        <taxon>Spirosoma</taxon>
    </lineage>
</organism>
<evidence type="ECO:0000313" key="5">
    <source>
        <dbReference type="Proteomes" id="UP000187941"/>
    </source>
</evidence>
<dbReference type="SUPFAM" id="SSF46894">
    <property type="entry name" value="C-terminal effector domain of the bipartite response regulators"/>
    <property type="match status" value="1"/>
</dbReference>
<sequence>MRWGSILFRRLAGGLLLVLAGLLFVRFVRADTHTPRPSEKVNLALRRTAHHLLRAIGDSTSRIQPVQEVNSHTFRLPLNQAFSYDILPELLRDSFRHYQISGNYHVAVLDCATSTLQLGYIVNELTPNEEVPCTGRIMPAGCYALQVSFDASEPTGPGRSGWVLLAGSFLSGLLLIGWPRPRPILPPLPEPTGLADNRLRFGNTVFDVGRQTLVSGSHQHTLTYREAKLLRLFADHANQILDRETILKAVWEDEGITVGRSVDVFVSRLRKLLQHDPSLRIVAIHGIGYRLEVQNET</sequence>
<keyword evidence="1 2" id="KW-0238">DNA-binding</keyword>
<feature type="DNA-binding region" description="OmpR/PhoB-type" evidence="2">
    <location>
        <begin position="196"/>
        <end position="293"/>
    </location>
</feature>
<evidence type="ECO:0000256" key="1">
    <source>
        <dbReference type="ARBA" id="ARBA00023125"/>
    </source>
</evidence>
<dbReference type="RefSeq" id="WP_077132517.1">
    <property type="nucleotide sequence ID" value="NZ_CP014263.1"/>
</dbReference>
<dbReference type="InterPro" id="IPR016032">
    <property type="entry name" value="Sig_transdc_resp-reg_C-effctor"/>
</dbReference>
<name>A0A1P9X0E8_9BACT</name>
<dbReference type="KEGG" id="smon:AWR27_18050"/>
<dbReference type="AlphaFoldDB" id="A0A1P9X0E8"/>
<evidence type="ECO:0000259" key="3">
    <source>
        <dbReference type="PROSITE" id="PS51755"/>
    </source>
</evidence>
<gene>
    <name evidence="4" type="ORF">AWR27_18050</name>
</gene>
<dbReference type="InterPro" id="IPR001867">
    <property type="entry name" value="OmpR/PhoB-type_DNA-bd"/>
</dbReference>
<dbReference type="GO" id="GO:0006355">
    <property type="term" value="P:regulation of DNA-templated transcription"/>
    <property type="evidence" value="ECO:0007669"/>
    <property type="project" value="InterPro"/>
</dbReference>
<dbReference type="EMBL" id="CP014263">
    <property type="protein sequence ID" value="AQG81055.1"/>
    <property type="molecule type" value="Genomic_DNA"/>
</dbReference>
<dbReference type="OrthoDB" id="7556122at2"/>
<dbReference type="SMART" id="SM00862">
    <property type="entry name" value="Trans_reg_C"/>
    <property type="match status" value="1"/>
</dbReference>